<protein>
    <submittedName>
        <fullName evidence="1">Uncharacterized protein</fullName>
    </submittedName>
</protein>
<proteinExistence type="predicted"/>
<accession>A0A6N3CJR7</accession>
<organism evidence="1">
    <name type="scientific">Veillonella parvula</name>
    <name type="common">Staphylococcus parvulus</name>
    <dbReference type="NCBI Taxonomy" id="29466"/>
    <lineage>
        <taxon>Bacteria</taxon>
        <taxon>Bacillati</taxon>
        <taxon>Bacillota</taxon>
        <taxon>Negativicutes</taxon>
        <taxon>Veillonellales</taxon>
        <taxon>Veillonellaceae</taxon>
        <taxon>Veillonella</taxon>
    </lineage>
</organism>
<dbReference type="RefSeq" id="WP_156697479.1">
    <property type="nucleotide sequence ID" value="NZ_CACRUG010000011.1"/>
</dbReference>
<gene>
    <name evidence="1" type="ORF">VPLFYP99_00190</name>
</gene>
<reference evidence="1" key="1">
    <citation type="submission" date="2019-11" db="EMBL/GenBank/DDBJ databases">
        <authorList>
            <person name="Feng L."/>
        </authorList>
    </citation>
    <scope>NUCLEOTIDE SEQUENCE</scope>
    <source>
        <strain evidence="1">VparvulaLFYP99</strain>
    </source>
</reference>
<evidence type="ECO:0000313" key="1">
    <source>
        <dbReference type="EMBL" id="VYU16212.1"/>
    </source>
</evidence>
<name>A0A6N3CJR7_VEIPA</name>
<dbReference type="EMBL" id="CACRUG010000011">
    <property type="protein sequence ID" value="VYU16212.1"/>
    <property type="molecule type" value="Genomic_DNA"/>
</dbReference>
<sequence length="139" mass="15854">MIADFDKTYTDWSIDVGTYKYEGITLNEVEQNLYAIQDQEQDFVVILPLNAILIDNKKYNFVQVCSDQDTDLLHTEISVTNNGEKGAIIYGKNEQGPQEVLQIIADFIAHHKVPALDSWEIVLDLRPKMESYVKGTNDN</sequence>
<dbReference type="AlphaFoldDB" id="A0A6N3CJR7"/>